<dbReference type="RefSeq" id="WP_183226956.1">
    <property type="nucleotide sequence ID" value="NZ_CAXOVT010000001.1"/>
</dbReference>
<dbReference type="EMBL" id="JACHGM010000001">
    <property type="protein sequence ID" value="MBB5140722.1"/>
    <property type="molecule type" value="Genomic_DNA"/>
</dbReference>
<evidence type="ECO:0000313" key="2">
    <source>
        <dbReference type="Proteomes" id="UP000529652"/>
    </source>
</evidence>
<name>A0AB34YZV4_BORAF</name>
<dbReference type="Proteomes" id="UP000529652">
    <property type="component" value="Unassembled WGS sequence"/>
</dbReference>
<dbReference type="AlphaFoldDB" id="A0AB34YZV4"/>
<accession>A0AB34YZV4</accession>
<evidence type="ECO:0000313" key="1">
    <source>
        <dbReference type="EMBL" id="MBB5140722.1"/>
    </source>
</evidence>
<gene>
    <name evidence="1" type="ORF">HNP63_000104</name>
</gene>
<comment type="caution">
    <text evidence="1">The sequence shown here is derived from an EMBL/GenBank/DDBJ whole genome shotgun (WGS) entry which is preliminary data.</text>
</comment>
<organism evidence="1 2">
    <name type="scientific">Borreliella afzelii</name>
    <name type="common">Borrelia afzelii</name>
    <dbReference type="NCBI Taxonomy" id="29518"/>
    <lineage>
        <taxon>Bacteria</taxon>
        <taxon>Pseudomonadati</taxon>
        <taxon>Spirochaetota</taxon>
        <taxon>Spirochaetia</taxon>
        <taxon>Spirochaetales</taxon>
        <taxon>Borreliaceae</taxon>
        <taxon>Borreliella</taxon>
    </lineage>
</organism>
<reference evidence="1 2" key="1">
    <citation type="submission" date="2020-08" db="EMBL/GenBank/DDBJ databases">
        <title>Genomic Encyclopedia of Type Strains, Phase IV (KMG-IV): sequencing the most valuable type-strain genomes for metagenomic binning, comparative biology and taxonomic classification.</title>
        <authorList>
            <person name="Goeker M."/>
        </authorList>
    </citation>
    <scope>NUCLEOTIDE SEQUENCE [LARGE SCALE GENOMIC DNA]</scope>
    <source>
        <strain evidence="1 2">DSM 10508</strain>
    </source>
</reference>
<proteinExistence type="predicted"/>
<sequence length="199" mass="23439">MAKKIFITALVFLIFNNYIFARDTIKDLFFIQDILIKKEKYSEVLNNASLEGIIEIEHNRSSIIKDSDSEVKLILKEKGYRRNFSFFNLLNTSNIIKSLSLFNDRPKSIKENEIILLGTKMIKENPNKRYEDDDDFELKLSATRKNSQIYLILDFEFLFNQRKTFPSIYIKEEDVPTIINSFMKLQDPNFLSPQTLSNN</sequence>
<protein>
    <submittedName>
        <fullName evidence="1">Uncharacterized protein</fullName>
    </submittedName>
</protein>